<feature type="signal peptide" evidence="2">
    <location>
        <begin position="1"/>
        <end position="20"/>
    </location>
</feature>
<comment type="caution">
    <text evidence="4">The sequence shown here is derived from an EMBL/GenBank/DDBJ whole genome shotgun (WGS) entry which is preliminary data.</text>
</comment>
<keyword evidence="5" id="KW-1185">Reference proteome</keyword>
<evidence type="ECO:0000256" key="2">
    <source>
        <dbReference type="SAM" id="SignalP"/>
    </source>
</evidence>
<dbReference type="InterPro" id="IPR045266">
    <property type="entry name" value="DOH_DOMON"/>
</dbReference>
<keyword evidence="2" id="KW-0732">Signal</keyword>
<feature type="domain" description="DOMON" evidence="3">
    <location>
        <begin position="186"/>
        <end position="303"/>
    </location>
</feature>
<keyword evidence="1" id="KW-1133">Transmembrane helix</keyword>
<evidence type="ECO:0000313" key="4">
    <source>
        <dbReference type="EMBL" id="RMX53022.1"/>
    </source>
</evidence>
<dbReference type="GO" id="GO:0004500">
    <property type="term" value="F:dopamine beta-monooxygenase activity"/>
    <property type="evidence" value="ECO:0007669"/>
    <property type="project" value="InterPro"/>
</dbReference>
<dbReference type="CDD" id="cd09631">
    <property type="entry name" value="DOMON_DOH"/>
    <property type="match status" value="2"/>
</dbReference>
<reference evidence="4 5" key="1">
    <citation type="journal article" date="2018" name="Sci. Rep.">
        <title>Comparative analysis of the Pocillopora damicornis genome highlights role of immune system in coral evolution.</title>
        <authorList>
            <person name="Cunning R."/>
            <person name="Bay R.A."/>
            <person name="Gillette P."/>
            <person name="Baker A.C."/>
            <person name="Traylor-Knowles N."/>
        </authorList>
    </citation>
    <scope>NUCLEOTIDE SEQUENCE [LARGE SCALE GENOMIC DNA]</scope>
    <source>
        <strain evidence="4">RSMAS</strain>
        <tissue evidence="4">Whole animal</tissue>
    </source>
</reference>
<dbReference type="SMART" id="SM00664">
    <property type="entry name" value="DoH"/>
    <property type="match status" value="2"/>
</dbReference>
<keyword evidence="1" id="KW-0812">Transmembrane</keyword>
<evidence type="ECO:0000256" key="1">
    <source>
        <dbReference type="SAM" id="Phobius"/>
    </source>
</evidence>
<dbReference type="AlphaFoldDB" id="A0A3M6UH94"/>
<dbReference type="PANTHER" id="PTHR10157">
    <property type="entry name" value="DOPAMINE BETA HYDROXYLASE RELATED"/>
    <property type="match status" value="1"/>
</dbReference>
<dbReference type="Pfam" id="PF03351">
    <property type="entry name" value="DOMON"/>
    <property type="match status" value="2"/>
</dbReference>
<name>A0A3M6UH94_POCDA</name>
<keyword evidence="1" id="KW-0472">Membrane</keyword>
<accession>A0A3M6UH94</accession>
<gene>
    <name evidence="4" type="ORF">pdam_00018267</name>
</gene>
<dbReference type="SUPFAM" id="SSF49344">
    <property type="entry name" value="CBD9-like"/>
    <property type="match status" value="1"/>
</dbReference>
<dbReference type="OrthoDB" id="5982938at2759"/>
<dbReference type="GO" id="GO:0006589">
    <property type="term" value="P:octopamine biosynthetic process"/>
    <property type="evidence" value="ECO:0007669"/>
    <property type="project" value="TreeGrafter"/>
</dbReference>
<protein>
    <recommendedName>
        <fullName evidence="3">DOMON domain-containing protein</fullName>
    </recommendedName>
</protein>
<evidence type="ECO:0000259" key="3">
    <source>
        <dbReference type="PROSITE" id="PS50836"/>
    </source>
</evidence>
<feature type="transmembrane region" description="Helical" evidence="1">
    <location>
        <begin position="344"/>
        <end position="362"/>
    </location>
</feature>
<feature type="chain" id="PRO_5017997608" description="DOMON domain-containing protein" evidence="2">
    <location>
        <begin position="21"/>
        <end position="364"/>
    </location>
</feature>
<evidence type="ECO:0000313" key="5">
    <source>
        <dbReference type="Proteomes" id="UP000275408"/>
    </source>
</evidence>
<dbReference type="GO" id="GO:0005615">
    <property type="term" value="C:extracellular space"/>
    <property type="evidence" value="ECO:0007669"/>
    <property type="project" value="TreeGrafter"/>
</dbReference>
<dbReference type="PANTHER" id="PTHR10157:SF23">
    <property type="entry name" value="MOXD1 HOMOLOG 1"/>
    <property type="match status" value="1"/>
</dbReference>
<organism evidence="4 5">
    <name type="scientific">Pocillopora damicornis</name>
    <name type="common">Cauliflower coral</name>
    <name type="synonym">Millepora damicornis</name>
    <dbReference type="NCBI Taxonomy" id="46731"/>
    <lineage>
        <taxon>Eukaryota</taxon>
        <taxon>Metazoa</taxon>
        <taxon>Cnidaria</taxon>
        <taxon>Anthozoa</taxon>
        <taxon>Hexacorallia</taxon>
        <taxon>Scleractinia</taxon>
        <taxon>Astrocoeniina</taxon>
        <taxon>Pocilloporidae</taxon>
        <taxon>Pocillopora</taxon>
    </lineage>
</organism>
<dbReference type="GO" id="GO:0042421">
    <property type="term" value="P:norepinephrine biosynthetic process"/>
    <property type="evidence" value="ECO:0007669"/>
    <property type="project" value="TreeGrafter"/>
</dbReference>
<dbReference type="PROSITE" id="PS50836">
    <property type="entry name" value="DOMON"/>
    <property type="match status" value="2"/>
</dbReference>
<sequence>MKVFGPVVLLVATFFSPSKGDKSMYKMESYDNENYKVMWKYDMLKDEFLFNVTVNATGWVGFGVSEKKGNMMGYDVMVGGFSNNSGYAKDYFTTGKMMPMPDKVQNYMMMSASEMNGYTNLVFYRKRDTGDAEQDVVIKPGMMYLIWAYHKMYDVNMTANGTFMAHTAKGAVAYTFIDYNMMKINDNYRLYWKYDQSMDMFYFKIVVKTTGWVAFGFANMVGGMNGYDVMVGGVNGDKGYIGDYMTKTTSQPPKDESQDFVLMDQEERDGYTMLSFKRKRDTGDAAGDIVIKNTEMYLIWAFRTTDDVMNDGSFQQHSQRGSMKVVMDFTTPDIPTEKSGSTAMYVPSLFGVLAVLFLNYVIGA</sequence>
<dbReference type="InterPro" id="IPR005018">
    <property type="entry name" value="DOMON_domain"/>
</dbReference>
<feature type="domain" description="DOMON" evidence="3">
    <location>
        <begin position="33"/>
        <end position="150"/>
    </location>
</feature>
<dbReference type="GO" id="GO:0030667">
    <property type="term" value="C:secretory granule membrane"/>
    <property type="evidence" value="ECO:0007669"/>
    <property type="project" value="TreeGrafter"/>
</dbReference>
<proteinExistence type="predicted"/>
<dbReference type="Proteomes" id="UP000275408">
    <property type="component" value="Unassembled WGS sequence"/>
</dbReference>
<dbReference type="GO" id="GO:0005507">
    <property type="term" value="F:copper ion binding"/>
    <property type="evidence" value="ECO:0007669"/>
    <property type="project" value="TreeGrafter"/>
</dbReference>
<dbReference type="EMBL" id="RCHS01001529">
    <property type="protein sequence ID" value="RMX53022.1"/>
    <property type="molecule type" value="Genomic_DNA"/>
</dbReference>
<dbReference type="GO" id="GO:0042420">
    <property type="term" value="P:dopamine catabolic process"/>
    <property type="evidence" value="ECO:0007669"/>
    <property type="project" value="TreeGrafter"/>
</dbReference>
<dbReference type="OMA" id="NLKWGFD"/>
<dbReference type="InterPro" id="IPR000945">
    <property type="entry name" value="DBH-like"/>
</dbReference>